<dbReference type="AlphaFoldDB" id="A0A368JUG1"/>
<dbReference type="OrthoDB" id="843771at2"/>
<reference evidence="2 3" key="1">
    <citation type="submission" date="2018-07" db="EMBL/GenBank/DDBJ databases">
        <title>Genome analysis of Larkinella rosea.</title>
        <authorList>
            <person name="Zhou Z."/>
            <person name="Wang G."/>
        </authorList>
    </citation>
    <scope>NUCLEOTIDE SEQUENCE [LARGE SCALE GENOMIC DNA]</scope>
    <source>
        <strain evidence="3">zzj9</strain>
    </source>
</reference>
<feature type="chain" id="PRO_5017082919" evidence="1">
    <location>
        <begin position="21"/>
        <end position="483"/>
    </location>
</feature>
<dbReference type="PROSITE" id="PS51257">
    <property type="entry name" value="PROKAR_LIPOPROTEIN"/>
    <property type="match status" value="1"/>
</dbReference>
<organism evidence="2 3">
    <name type="scientific">Larkinella punicea</name>
    <dbReference type="NCBI Taxonomy" id="2315727"/>
    <lineage>
        <taxon>Bacteria</taxon>
        <taxon>Pseudomonadati</taxon>
        <taxon>Bacteroidota</taxon>
        <taxon>Cytophagia</taxon>
        <taxon>Cytophagales</taxon>
        <taxon>Spirosomataceae</taxon>
        <taxon>Larkinella</taxon>
    </lineage>
</organism>
<keyword evidence="3" id="KW-1185">Reference proteome</keyword>
<name>A0A368JUG1_9BACT</name>
<evidence type="ECO:0000313" key="2">
    <source>
        <dbReference type="EMBL" id="RCR71309.1"/>
    </source>
</evidence>
<evidence type="ECO:0000256" key="1">
    <source>
        <dbReference type="SAM" id="SignalP"/>
    </source>
</evidence>
<evidence type="ECO:0000313" key="3">
    <source>
        <dbReference type="Proteomes" id="UP000253383"/>
    </source>
</evidence>
<sequence length="483" mass="52921">MKLYKSILFAGLMLTTVACSDFEEMNVNPNSPLLPNTASLFTGAIRTVGTMNSQVGPAGFNITPALYVQQFGDVTYIEDSRYKTINFSYNGLYAGPLVNLQAIIDQNTNEATRASVATYGSNNNQIAIARILKAYIYQWMTDRWGDIPYSQALKGDQNFSPAFDKQQDIYTDLFKEYKEAAAQFDAGAAVKGDILLSGNAARWKKFAATQRMLAALQLSKVDPTKGRTEFAAAVADGVLASNADNVRYTYLSDANNENPLYTNYVRSNRKDFAVSNTFVDYLKKVSDPRLPYLAAPNQRGEYVGVPYAVFPATGPAQNFSLAATTVAAQNAPANIVTYAEVLFAQAEAAKLGWTTGNAKTLYESAIMASMQQWMGTNFTDAAYKTYIAQPDVAYTEAKGIEQIATQRWIALFNQGTSAWNSWRRTGFPVLKPAASPLNGGTAIPRRLAYPVATEGTLNTANYNAVIASQGADDPYTRIWWDKP</sequence>
<dbReference type="InterPro" id="IPR041662">
    <property type="entry name" value="SusD-like_2"/>
</dbReference>
<feature type="signal peptide" evidence="1">
    <location>
        <begin position="1"/>
        <end position="20"/>
    </location>
</feature>
<proteinExistence type="predicted"/>
<keyword evidence="1" id="KW-0732">Signal</keyword>
<keyword evidence="2" id="KW-0449">Lipoprotein</keyword>
<dbReference type="Pfam" id="PF12771">
    <property type="entry name" value="SusD-like_2"/>
    <property type="match status" value="1"/>
</dbReference>
<dbReference type="EMBL" id="QOWE01000002">
    <property type="protein sequence ID" value="RCR71309.1"/>
    <property type="molecule type" value="Genomic_DNA"/>
</dbReference>
<comment type="caution">
    <text evidence="2">The sequence shown here is derived from an EMBL/GenBank/DDBJ whole genome shotgun (WGS) entry which is preliminary data.</text>
</comment>
<protein>
    <submittedName>
        <fullName evidence="2">SusD/RagB family nutrient-binding outer membrane lipoprotein</fullName>
    </submittedName>
</protein>
<dbReference type="Proteomes" id="UP000253383">
    <property type="component" value="Unassembled WGS sequence"/>
</dbReference>
<dbReference type="InterPro" id="IPR011990">
    <property type="entry name" value="TPR-like_helical_dom_sf"/>
</dbReference>
<dbReference type="Gene3D" id="1.25.40.390">
    <property type="match status" value="1"/>
</dbReference>
<dbReference type="SUPFAM" id="SSF48452">
    <property type="entry name" value="TPR-like"/>
    <property type="match status" value="1"/>
</dbReference>
<accession>A0A368JUG1</accession>
<gene>
    <name evidence="2" type="ORF">DUE52_03440</name>
</gene>
<dbReference type="RefSeq" id="WP_114404550.1">
    <property type="nucleotide sequence ID" value="NZ_QOWE01000002.1"/>
</dbReference>